<evidence type="ECO:0000313" key="1">
    <source>
        <dbReference type="EMBL" id="MCG5031011.1"/>
    </source>
</evidence>
<accession>A0ABS9MQW6</accession>
<keyword evidence="2" id="KW-1185">Reference proteome</keyword>
<dbReference type="Proteomes" id="UP001297600">
    <property type="component" value="Unassembled WGS sequence"/>
</dbReference>
<dbReference type="RefSeq" id="WP_237978664.1">
    <property type="nucleotide sequence ID" value="NZ_JAKNCT010000006.1"/>
</dbReference>
<evidence type="ECO:0008006" key="3">
    <source>
        <dbReference type="Google" id="ProtNLM"/>
    </source>
</evidence>
<name>A0ABS9MQW6_9BURK</name>
<reference evidence="1 2" key="1">
    <citation type="submission" date="2022-02" db="EMBL/GenBank/DDBJ databases">
        <title>Mesosutterella porci, a novel member of the family Sutterellaceae from pig feces.</title>
        <authorList>
            <person name="Wylensek D."/>
            <person name="Clavel T."/>
        </authorList>
    </citation>
    <scope>NUCLEOTIDE SEQUENCE [LARGE SCALE GENOMIC DNA]</scope>
    <source>
        <strain evidence="2">oilRF-744-wt-GAM-9</strain>
    </source>
</reference>
<proteinExistence type="predicted"/>
<comment type="caution">
    <text evidence="1">The sequence shown here is derived from an EMBL/GenBank/DDBJ whole genome shotgun (WGS) entry which is preliminary data.</text>
</comment>
<dbReference type="EMBL" id="JAKNCT010000006">
    <property type="protein sequence ID" value="MCG5031011.1"/>
    <property type="molecule type" value="Genomic_DNA"/>
</dbReference>
<evidence type="ECO:0000313" key="2">
    <source>
        <dbReference type="Proteomes" id="UP001297600"/>
    </source>
</evidence>
<protein>
    <recommendedName>
        <fullName evidence="3">Helicase XPB/Ssl2 N-terminal domain-containing protein</fullName>
    </recommendedName>
</protein>
<gene>
    <name evidence="1" type="ORF">MAF45_06060</name>
</gene>
<sequence>MKSTAPASAEFALQRLLSFDRRHPEQRLSDIAMRSAALVSHTGSPPSAFTAALLSPLIKAGRRIDARGLAREAGGRAVDTALLVPDALIVPSTPSEPWRERAHRALETLTHRPIPDEVWTVTLSEHLAALSVLSEGTHRGGIPRALLGIGAYAELDDYLFEVARAPRAIAPEPAALGERLEEALRAWQRERLACARAPQGGVWKLDLEGCAGAERRALYRALFESAGVPWREAPGPSFLFMPPRDALDPMEFRLLVAALRLHCGQGRVAQLPEDSGQASGWADWSMPCKPQGGRVTGSRFLRLLRDPGVDDPIKAWVKAPQPEFGFIGRTVPAFEEAPWRAGQSGFEARFSEAVRRFGITAATAAALCLEFRDEASAHIVYDGRTFTVICSGRPNLSIGRGGEESGPSRFQLFREGEPPRPVSASSLFPGAAAATGFSSETREMLRCTLSLCGMPCPGPGGARLQVSSVSLFPAGRRAELSLPSGQRLIIAPAEDNLHVKLRCGEKSRGEVLPALLWEWIEENCASPMDAFR</sequence>
<organism evidence="1 2">
    <name type="scientific">Mesosutterella porci</name>
    <dbReference type="NCBI Taxonomy" id="2915351"/>
    <lineage>
        <taxon>Bacteria</taxon>
        <taxon>Pseudomonadati</taxon>
        <taxon>Pseudomonadota</taxon>
        <taxon>Betaproteobacteria</taxon>
        <taxon>Burkholderiales</taxon>
        <taxon>Sutterellaceae</taxon>
        <taxon>Mesosutterella</taxon>
    </lineage>
</organism>